<reference evidence="2" key="1">
    <citation type="submission" date="2020-10" db="EMBL/GenBank/DDBJ databases">
        <title>Taxonomic study of unclassified bacteria belonging to the class Ktedonobacteria.</title>
        <authorList>
            <person name="Yabe S."/>
            <person name="Wang C.M."/>
            <person name="Zheng Y."/>
            <person name="Sakai Y."/>
            <person name="Cavaletti L."/>
            <person name="Monciardini P."/>
            <person name="Donadio S."/>
        </authorList>
    </citation>
    <scope>NUCLEOTIDE SEQUENCE</scope>
    <source>
        <strain evidence="2">SOSP1-1</strain>
    </source>
</reference>
<evidence type="ECO:0008006" key="4">
    <source>
        <dbReference type="Google" id="ProtNLM"/>
    </source>
</evidence>
<evidence type="ECO:0000256" key="1">
    <source>
        <dbReference type="SAM" id="MobiDB-lite"/>
    </source>
</evidence>
<dbReference type="RefSeq" id="WP_220193451.1">
    <property type="nucleotide sequence ID" value="NZ_BNJF01000001.1"/>
</dbReference>
<dbReference type="InterPro" id="IPR016195">
    <property type="entry name" value="Pol/histidinol_Pase-like"/>
</dbReference>
<evidence type="ECO:0000313" key="2">
    <source>
        <dbReference type="EMBL" id="GHO44017.1"/>
    </source>
</evidence>
<feature type="region of interest" description="Disordered" evidence="1">
    <location>
        <begin position="97"/>
        <end position="117"/>
    </location>
</feature>
<gene>
    <name evidence="2" type="ORF">KSX_21800</name>
</gene>
<organism evidence="2 3">
    <name type="scientific">Ktedonospora formicarum</name>
    <dbReference type="NCBI Taxonomy" id="2778364"/>
    <lineage>
        <taxon>Bacteria</taxon>
        <taxon>Bacillati</taxon>
        <taxon>Chloroflexota</taxon>
        <taxon>Ktedonobacteria</taxon>
        <taxon>Ktedonobacterales</taxon>
        <taxon>Ktedonobacteraceae</taxon>
        <taxon>Ktedonospora</taxon>
    </lineage>
</organism>
<dbReference type="Proteomes" id="UP000612362">
    <property type="component" value="Unassembled WGS sequence"/>
</dbReference>
<keyword evidence="3" id="KW-1185">Reference proteome</keyword>
<name>A0A8J3I0J6_9CHLR</name>
<dbReference type="SUPFAM" id="SSF89550">
    <property type="entry name" value="PHP domain-like"/>
    <property type="match status" value="1"/>
</dbReference>
<dbReference type="AlphaFoldDB" id="A0A8J3I0J6"/>
<proteinExistence type="predicted"/>
<dbReference type="Gene3D" id="3.20.20.140">
    <property type="entry name" value="Metal-dependent hydrolases"/>
    <property type="match status" value="1"/>
</dbReference>
<protein>
    <recommendedName>
        <fullName evidence="4">PHP domain-containing protein</fullName>
    </recommendedName>
</protein>
<evidence type="ECO:0000313" key="3">
    <source>
        <dbReference type="Proteomes" id="UP000612362"/>
    </source>
</evidence>
<sequence>MRLIASANGLPVVAHPFDYPGLTRMREWLPQLRKAGLVGLETYYGYYSPEQEKAIKQLADKYDLIPTGGTDFHGPGIHPTPLGGRYVPYAAVERLKAASAQRQGQEPPTFELPPPTE</sequence>
<dbReference type="EMBL" id="BNJF01000001">
    <property type="protein sequence ID" value="GHO44017.1"/>
    <property type="molecule type" value="Genomic_DNA"/>
</dbReference>
<comment type="caution">
    <text evidence="2">The sequence shown here is derived from an EMBL/GenBank/DDBJ whole genome shotgun (WGS) entry which is preliminary data.</text>
</comment>
<accession>A0A8J3I0J6</accession>